<name>A0A8S3B1V1_9BILA</name>
<comment type="caution">
    <text evidence="2">The sequence shown here is derived from an EMBL/GenBank/DDBJ whole genome shotgun (WGS) entry which is preliminary data.</text>
</comment>
<keyword evidence="1" id="KW-0812">Transmembrane</keyword>
<protein>
    <submittedName>
        <fullName evidence="2">Uncharacterized protein</fullName>
    </submittedName>
</protein>
<sequence>MHRLMVEFPPVGGLVTSSKIRPVKLLRYASAFDYFVLSCEIIFLLFIVYYTIEET</sequence>
<dbReference type="EMBL" id="CAJOBI010143988">
    <property type="protein sequence ID" value="CAF4780916.1"/>
    <property type="molecule type" value="Genomic_DNA"/>
</dbReference>
<dbReference type="Proteomes" id="UP000676336">
    <property type="component" value="Unassembled WGS sequence"/>
</dbReference>
<keyword evidence="1" id="KW-1133">Transmembrane helix</keyword>
<dbReference type="PANTHER" id="PTHR10877:SF183">
    <property type="entry name" value="AT14535P-RELATED"/>
    <property type="match status" value="1"/>
</dbReference>
<evidence type="ECO:0000313" key="3">
    <source>
        <dbReference type="Proteomes" id="UP000676336"/>
    </source>
</evidence>
<gene>
    <name evidence="2" type="ORF">SMN809_LOCUS46342</name>
</gene>
<dbReference type="GO" id="GO:0050982">
    <property type="term" value="P:detection of mechanical stimulus"/>
    <property type="evidence" value="ECO:0007669"/>
    <property type="project" value="TreeGrafter"/>
</dbReference>
<reference evidence="2" key="1">
    <citation type="submission" date="2021-02" db="EMBL/GenBank/DDBJ databases">
        <authorList>
            <person name="Nowell W R."/>
        </authorList>
    </citation>
    <scope>NUCLEOTIDE SEQUENCE</scope>
</reference>
<keyword evidence="1" id="KW-0472">Membrane</keyword>
<dbReference type="AlphaFoldDB" id="A0A8S3B1V1"/>
<evidence type="ECO:0000256" key="1">
    <source>
        <dbReference type="SAM" id="Phobius"/>
    </source>
</evidence>
<evidence type="ECO:0000313" key="2">
    <source>
        <dbReference type="EMBL" id="CAF4780916.1"/>
    </source>
</evidence>
<dbReference type="GO" id="GO:0005262">
    <property type="term" value="F:calcium channel activity"/>
    <property type="evidence" value="ECO:0007669"/>
    <property type="project" value="TreeGrafter"/>
</dbReference>
<proteinExistence type="predicted"/>
<organism evidence="2 3">
    <name type="scientific">Rotaria magnacalcarata</name>
    <dbReference type="NCBI Taxonomy" id="392030"/>
    <lineage>
        <taxon>Eukaryota</taxon>
        <taxon>Metazoa</taxon>
        <taxon>Spiralia</taxon>
        <taxon>Gnathifera</taxon>
        <taxon>Rotifera</taxon>
        <taxon>Eurotatoria</taxon>
        <taxon>Bdelloidea</taxon>
        <taxon>Philodinida</taxon>
        <taxon>Philodinidae</taxon>
        <taxon>Rotaria</taxon>
    </lineage>
</organism>
<dbReference type="InterPro" id="IPR051223">
    <property type="entry name" value="Polycystin"/>
</dbReference>
<feature type="transmembrane region" description="Helical" evidence="1">
    <location>
        <begin position="31"/>
        <end position="52"/>
    </location>
</feature>
<dbReference type="PANTHER" id="PTHR10877">
    <property type="entry name" value="POLYCYSTIN FAMILY MEMBER"/>
    <property type="match status" value="1"/>
</dbReference>
<feature type="non-terminal residue" evidence="2">
    <location>
        <position position="55"/>
    </location>
</feature>
<dbReference type="GO" id="GO:0016020">
    <property type="term" value="C:membrane"/>
    <property type="evidence" value="ECO:0007669"/>
    <property type="project" value="TreeGrafter"/>
</dbReference>
<accession>A0A8S3B1V1</accession>